<dbReference type="Pfam" id="PF06722">
    <property type="entry name" value="EryCIII-like_C"/>
    <property type="match status" value="1"/>
</dbReference>
<dbReference type="Pfam" id="PF21036">
    <property type="entry name" value="EryCIII-like_N"/>
    <property type="match status" value="1"/>
</dbReference>
<reference evidence="6 7" key="1">
    <citation type="submission" date="2021-03" db="EMBL/GenBank/DDBJ databases">
        <title>Sequencing the genomes of 1000 actinobacteria strains.</title>
        <authorList>
            <person name="Klenk H.-P."/>
        </authorList>
    </citation>
    <scope>NUCLEOTIDE SEQUENCE [LARGE SCALE GENOMIC DNA]</scope>
    <source>
        <strain evidence="6 7">DSM 41480</strain>
    </source>
</reference>
<dbReference type="EC" id="2.4.1.-" evidence="6"/>
<dbReference type="InterPro" id="IPR010610">
    <property type="entry name" value="EryCIII-like_C"/>
</dbReference>
<proteinExistence type="inferred from homology"/>
<dbReference type="PANTHER" id="PTHR48050">
    <property type="entry name" value="STEROL 3-BETA-GLUCOSYLTRANSFERASE"/>
    <property type="match status" value="1"/>
</dbReference>
<dbReference type="Gene3D" id="3.40.50.2000">
    <property type="entry name" value="Glycogen Phosphorylase B"/>
    <property type="match status" value="2"/>
</dbReference>
<comment type="caution">
    <text evidence="6">The sequence shown here is derived from an EMBL/GenBank/DDBJ whole genome shotgun (WGS) entry which is preliminary data.</text>
</comment>
<evidence type="ECO:0000259" key="4">
    <source>
        <dbReference type="Pfam" id="PF06722"/>
    </source>
</evidence>
<keyword evidence="7" id="KW-1185">Reference proteome</keyword>
<dbReference type="EMBL" id="JAGIOH010000001">
    <property type="protein sequence ID" value="MBP2406718.1"/>
    <property type="molecule type" value="Genomic_DNA"/>
</dbReference>
<organism evidence="6 7">
    <name type="scientific">Streptomyces syringium</name>
    <dbReference type="NCBI Taxonomy" id="76729"/>
    <lineage>
        <taxon>Bacteria</taxon>
        <taxon>Bacillati</taxon>
        <taxon>Actinomycetota</taxon>
        <taxon>Actinomycetes</taxon>
        <taxon>Kitasatosporales</taxon>
        <taxon>Streptomycetaceae</taxon>
        <taxon>Streptomyces</taxon>
    </lineage>
</organism>
<dbReference type="RefSeq" id="WP_307842193.1">
    <property type="nucleotide sequence ID" value="NZ_JAGIOH010000001.1"/>
</dbReference>
<dbReference type="CDD" id="cd03784">
    <property type="entry name" value="GT1_Gtf-like"/>
    <property type="match status" value="1"/>
</dbReference>
<evidence type="ECO:0000259" key="5">
    <source>
        <dbReference type="Pfam" id="PF21036"/>
    </source>
</evidence>
<protein>
    <submittedName>
        <fullName evidence="6">Glycosyltransferase</fullName>
        <ecNumber evidence="6">2.4.1.-</ecNumber>
    </submittedName>
</protein>
<accession>A0ABS4YD51</accession>
<keyword evidence="3 6" id="KW-0808">Transferase</keyword>
<evidence type="ECO:0000256" key="2">
    <source>
        <dbReference type="ARBA" id="ARBA00022676"/>
    </source>
</evidence>
<feature type="domain" description="Erythromycin biosynthesis protein CIII-like N-terminal" evidence="5">
    <location>
        <begin position="31"/>
        <end position="236"/>
    </location>
</feature>
<dbReference type="InterPro" id="IPR002213">
    <property type="entry name" value="UDP_glucos_trans"/>
</dbReference>
<gene>
    <name evidence="6" type="ORF">JO379_006187</name>
</gene>
<evidence type="ECO:0000313" key="7">
    <source>
        <dbReference type="Proteomes" id="UP001519291"/>
    </source>
</evidence>
<feature type="domain" description="Erythromycin biosynthesis protein CIII-like C-terminal" evidence="4">
    <location>
        <begin position="260"/>
        <end position="393"/>
    </location>
</feature>
<dbReference type="InterPro" id="IPR050426">
    <property type="entry name" value="Glycosyltransferase_28"/>
</dbReference>
<keyword evidence="2 6" id="KW-0328">Glycosyltransferase</keyword>
<dbReference type="GO" id="GO:0016757">
    <property type="term" value="F:glycosyltransferase activity"/>
    <property type="evidence" value="ECO:0007669"/>
    <property type="project" value="UniProtKB-KW"/>
</dbReference>
<dbReference type="GeneID" id="91573028"/>
<dbReference type="SUPFAM" id="SSF53756">
    <property type="entry name" value="UDP-Glycosyltransferase/glycogen phosphorylase"/>
    <property type="match status" value="1"/>
</dbReference>
<dbReference type="InterPro" id="IPR048284">
    <property type="entry name" value="EryCIII-like_N"/>
</dbReference>
<evidence type="ECO:0000313" key="6">
    <source>
        <dbReference type="EMBL" id="MBP2406718.1"/>
    </source>
</evidence>
<dbReference type="Proteomes" id="UP001519291">
    <property type="component" value="Unassembled WGS sequence"/>
</dbReference>
<comment type="similarity">
    <text evidence="1">Belongs to the glycosyltransferase 28 family.</text>
</comment>
<evidence type="ECO:0000256" key="3">
    <source>
        <dbReference type="ARBA" id="ARBA00022679"/>
    </source>
</evidence>
<name>A0ABS4YD51_9ACTN</name>
<dbReference type="PANTHER" id="PTHR48050:SF13">
    <property type="entry name" value="STEROL 3-BETA-GLUCOSYLTRANSFERASE UGT80A2"/>
    <property type="match status" value="1"/>
</dbReference>
<sequence>MSTVDRGAPLRVLIIPSPVVTHLMPLVPLAWALRAAGHELLVVGQPDVMGVARQAGLNAVSIGDRFGMEDVFHSMLVPGKRPIELWGRLDPAHLEHFPPVWKDHSDRVLPAYLELARAYRPDLIVADPMEFNSLVVGGLLGVPVLHHRFGVDAVSEPVRAAARIALRDSCRALGLDELPDPGIQLDPCPPDLQLPGLLQALPIRYVPFNGSGEVPSWLRAERPSAPGKRRVVVSLGTRTLALHGVPFMRGLLRAFEGLRDVEAIATVPGAFRDEIGAVPGNVRMTDPVPLHLLVETCDAVVHHGGSGTVLTTVHAGLPHLVLPQMADQFGHADQLVATGAGIMIDDAAGQNDPVCLRGALEELLTDPGYAKGAWELREAMREMPAPSEVVAGLGRLL</sequence>
<evidence type="ECO:0000256" key="1">
    <source>
        <dbReference type="ARBA" id="ARBA00006962"/>
    </source>
</evidence>